<dbReference type="PANTHER" id="PTHR43639:SF1">
    <property type="entry name" value="SHORT-CHAIN DEHYDROGENASE_REDUCTASE FAMILY PROTEIN"/>
    <property type="match status" value="1"/>
</dbReference>
<dbReference type="Gene3D" id="3.40.50.720">
    <property type="entry name" value="NAD(P)-binding Rossmann-like Domain"/>
    <property type="match status" value="1"/>
</dbReference>
<comment type="caution">
    <text evidence="3">The sequence shown here is derived from an EMBL/GenBank/DDBJ whole genome shotgun (WGS) entry which is preliminary data.</text>
</comment>
<dbReference type="InterPro" id="IPR036291">
    <property type="entry name" value="NAD(P)-bd_dom_sf"/>
</dbReference>
<organism evidence="3 4">
    <name type="scientific">Deinococcus petrolearius</name>
    <dbReference type="NCBI Taxonomy" id="1751295"/>
    <lineage>
        <taxon>Bacteria</taxon>
        <taxon>Thermotogati</taxon>
        <taxon>Deinococcota</taxon>
        <taxon>Deinococci</taxon>
        <taxon>Deinococcales</taxon>
        <taxon>Deinococcaceae</taxon>
        <taxon>Deinococcus</taxon>
    </lineage>
</organism>
<proteinExistence type="inferred from homology"/>
<evidence type="ECO:0000313" key="3">
    <source>
        <dbReference type="EMBL" id="MFC5850093.1"/>
    </source>
</evidence>
<dbReference type="EMBL" id="JBHSOH010000039">
    <property type="protein sequence ID" value="MFC5850093.1"/>
    <property type="molecule type" value="Genomic_DNA"/>
</dbReference>
<evidence type="ECO:0000256" key="2">
    <source>
        <dbReference type="ARBA" id="ARBA00023002"/>
    </source>
</evidence>
<keyword evidence="4" id="KW-1185">Reference proteome</keyword>
<dbReference type="PROSITE" id="PS00061">
    <property type="entry name" value="ADH_SHORT"/>
    <property type="match status" value="1"/>
</dbReference>
<name>A0ABW1DR95_9DEIO</name>
<keyword evidence="2" id="KW-0560">Oxidoreductase</keyword>
<dbReference type="RefSeq" id="WP_380051791.1">
    <property type="nucleotide sequence ID" value="NZ_JBHSOH010000039.1"/>
</dbReference>
<sequence length="260" mass="26537">MTLHAGPASPSPAPSGCALVTGASRGLGRAMALRLAEGGWPVAVNYAHDHAGAARTAQEIVAAGGRAQAFAFDVTDEAAVRAGIAAVRAALGPVTVLVNNATGPQPMMPVERQTWEDHLNQLVFFVKAPLLLLQACLGDLRAAGGRGRIVNIGSEVVDLGNAEFGHYVAAKGAMLGLTRSWATELGPSQVTVNLVAPGWVPVERHAGDGPEGRAAYAAAVPLGRQGVPQDVAEMVAFLASPAANFITGQTFAVNGGRTLA</sequence>
<dbReference type="PRINTS" id="PR00081">
    <property type="entry name" value="GDHRDH"/>
</dbReference>
<evidence type="ECO:0000256" key="1">
    <source>
        <dbReference type="ARBA" id="ARBA00006484"/>
    </source>
</evidence>
<gene>
    <name evidence="3" type="ORF">ACFPQ6_17465</name>
</gene>
<dbReference type="InterPro" id="IPR020904">
    <property type="entry name" value="Sc_DH/Rdtase_CS"/>
</dbReference>
<accession>A0ABW1DR95</accession>
<comment type="similarity">
    <text evidence="1">Belongs to the short-chain dehydrogenases/reductases (SDR) family.</text>
</comment>
<reference evidence="4" key="1">
    <citation type="journal article" date="2019" name="Int. J. Syst. Evol. Microbiol.">
        <title>The Global Catalogue of Microorganisms (GCM) 10K type strain sequencing project: providing services to taxonomists for standard genome sequencing and annotation.</title>
        <authorList>
            <consortium name="The Broad Institute Genomics Platform"/>
            <consortium name="The Broad Institute Genome Sequencing Center for Infectious Disease"/>
            <person name="Wu L."/>
            <person name="Ma J."/>
        </authorList>
    </citation>
    <scope>NUCLEOTIDE SEQUENCE [LARGE SCALE GENOMIC DNA]</scope>
    <source>
        <strain evidence="4">CGMCC 1.15053</strain>
    </source>
</reference>
<evidence type="ECO:0000313" key="4">
    <source>
        <dbReference type="Proteomes" id="UP001595979"/>
    </source>
</evidence>
<dbReference type="Proteomes" id="UP001595979">
    <property type="component" value="Unassembled WGS sequence"/>
</dbReference>
<dbReference type="PRINTS" id="PR00080">
    <property type="entry name" value="SDRFAMILY"/>
</dbReference>
<protein>
    <submittedName>
        <fullName evidence="3">SDR family oxidoreductase</fullName>
    </submittedName>
</protein>
<dbReference type="InterPro" id="IPR002347">
    <property type="entry name" value="SDR_fam"/>
</dbReference>
<dbReference type="SUPFAM" id="SSF51735">
    <property type="entry name" value="NAD(P)-binding Rossmann-fold domains"/>
    <property type="match status" value="1"/>
</dbReference>
<dbReference type="PANTHER" id="PTHR43639">
    <property type="entry name" value="OXIDOREDUCTASE, SHORT-CHAIN DEHYDROGENASE/REDUCTASE FAMILY (AFU_ORTHOLOGUE AFUA_5G02870)"/>
    <property type="match status" value="1"/>
</dbReference>
<dbReference type="Pfam" id="PF13561">
    <property type="entry name" value="adh_short_C2"/>
    <property type="match status" value="1"/>
</dbReference>